<protein>
    <submittedName>
        <fullName evidence="2">Uncharacterized protein</fullName>
    </submittedName>
</protein>
<feature type="compositionally biased region" description="Low complexity" evidence="1">
    <location>
        <begin position="55"/>
        <end position="68"/>
    </location>
</feature>
<evidence type="ECO:0000256" key="1">
    <source>
        <dbReference type="SAM" id="MobiDB-lite"/>
    </source>
</evidence>
<keyword evidence="3" id="KW-1185">Reference proteome</keyword>
<dbReference type="Proteomes" id="UP000008366">
    <property type="component" value="Unassembled WGS sequence"/>
</dbReference>
<evidence type="ECO:0000313" key="3">
    <source>
        <dbReference type="Proteomes" id="UP000008366"/>
    </source>
</evidence>
<accession>K6WZQ1</accession>
<proteinExistence type="predicted"/>
<reference evidence="2 3" key="1">
    <citation type="submission" date="2012-08" db="EMBL/GenBank/DDBJ databases">
        <title>Whole genome shotgun sequence of Kineosphaera limosa NBRC 100340.</title>
        <authorList>
            <person name="Yoshida I."/>
            <person name="Isaki S."/>
            <person name="Hosoyama A."/>
            <person name="Tsuchikane K."/>
            <person name="Katsumata H."/>
            <person name="Ando Y."/>
            <person name="Ohji S."/>
            <person name="Hamada M."/>
            <person name="Tamura T."/>
            <person name="Yamazoe A."/>
            <person name="Yamazaki S."/>
            <person name="Fujita N."/>
        </authorList>
    </citation>
    <scope>NUCLEOTIDE SEQUENCE [LARGE SCALE GENOMIC DNA]</scope>
    <source>
        <strain evidence="2 3">NBRC 100340</strain>
    </source>
</reference>
<organism evidence="2 3">
    <name type="scientific">Kineosphaera limosa NBRC 100340</name>
    <dbReference type="NCBI Taxonomy" id="1184609"/>
    <lineage>
        <taxon>Bacteria</taxon>
        <taxon>Bacillati</taxon>
        <taxon>Actinomycetota</taxon>
        <taxon>Actinomycetes</taxon>
        <taxon>Micrococcales</taxon>
        <taxon>Dermatophilaceae</taxon>
        <taxon>Kineosphaera</taxon>
    </lineage>
</organism>
<evidence type="ECO:0000313" key="2">
    <source>
        <dbReference type="EMBL" id="GAB97597.1"/>
    </source>
</evidence>
<dbReference type="STRING" id="1184609.KILIM_075_00160"/>
<dbReference type="EMBL" id="BAHD01000075">
    <property type="protein sequence ID" value="GAB97597.1"/>
    <property type="molecule type" value="Genomic_DNA"/>
</dbReference>
<name>K6WZQ1_9MICO</name>
<comment type="caution">
    <text evidence="2">The sequence shown here is derived from an EMBL/GenBank/DDBJ whole genome shotgun (WGS) entry which is preliminary data.</text>
</comment>
<sequence>MSNALPAPPQRRSTTGRALMAVARLGVVAAVTFFVMTNRPAGQPAESAPPPPAPTQSATATTPDQAAPVDPEARSGVRRSGRLVMVPGETYSLDSKDDPQWQQGRARGDIELLHGYLALPFGSKAKIVLADREWPDCAQQQGYGTARIALSDRDTGRFLCVRTRDGRFAELHLTRVDLRPNGVEVAAYHFDVTVYDSPEP</sequence>
<feature type="region of interest" description="Disordered" evidence="1">
    <location>
        <begin position="41"/>
        <end position="80"/>
    </location>
</feature>
<dbReference type="AlphaFoldDB" id="K6WZQ1"/>
<gene>
    <name evidence="2" type="ORF">KILIM_075_00160</name>
</gene>